<organism evidence="1 2">
    <name type="scientific">Plesiocystis pacifica SIR-1</name>
    <dbReference type="NCBI Taxonomy" id="391625"/>
    <lineage>
        <taxon>Bacteria</taxon>
        <taxon>Pseudomonadati</taxon>
        <taxon>Myxococcota</taxon>
        <taxon>Polyangia</taxon>
        <taxon>Nannocystales</taxon>
        <taxon>Nannocystaceae</taxon>
        <taxon>Plesiocystis</taxon>
    </lineage>
</organism>
<evidence type="ECO:0000313" key="1">
    <source>
        <dbReference type="EMBL" id="EDM80142.1"/>
    </source>
</evidence>
<reference evidence="1 2" key="1">
    <citation type="submission" date="2007-06" db="EMBL/GenBank/DDBJ databases">
        <authorList>
            <person name="Shimkets L."/>
            <person name="Ferriera S."/>
            <person name="Johnson J."/>
            <person name="Kravitz S."/>
            <person name="Beeson K."/>
            <person name="Sutton G."/>
            <person name="Rogers Y.-H."/>
            <person name="Friedman R."/>
            <person name="Frazier M."/>
            <person name="Venter J.C."/>
        </authorList>
    </citation>
    <scope>NUCLEOTIDE SEQUENCE [LARGE SCALE GENOMIC DNA]</scope>
    <source>
        <strain evidence="1 2">SIR-1</strain>
    </source>
</reference>
<proteinExistence type="predicted"/>
<name>A6G1V2_9BACT</name>
<dbReference type="InterPro" id="IPR011990">
    <property type="entry name" value="TPR-like_helical_dom_sf"/>
</dbReference>
<dbReference type="RefSeq" id="WP_006970701.1">
    <property type="nucleotide sequence ID" value="NZ_ABCS01000013.1"/>
</dbReference>
<sequence>MHDDIADPRTVAAIALARRSLVAAEAEARAEGGWLSAEDEGEVDEGEEALGLAQTALTHLEAGRWDEARACADEALELAEGCGYGAGAWRRFALLVEEAAETGRAR</sequence>
<dbReference type="STRING" id="391625.PPSIR1_35867"/>
<dbReference type="AlphaFoldDB" id="A6G1V2"/>
<accession>A6G1V2</accession>
<comment type="caution">
    <text evidence="1">The sequence shown here is derived from an EMBL/GenBank/DDBJ whole genome shotgun (WGS) entry which is preliminary data.</text>
</comment>
<evidence type="ECO:0000313" key="2">
    <source>
        <dbReference type="Proteomes" id="UP000005801"/>
    </source>
</evidence>
<dbReference type="OrthoDB" id="9931259at2"/>
<gene>
    <name evidence="1" type="ORF">PPSIR1_35867</name>
</gene>
<protein>
    <submittedName>
        <fullName evidence="1">Uncharacterized protein</fullName>
    </submittedName>
</protein>
<dbReference type="Proteomes" id="UP000005801">
    <property type="component" value="Unassembled WGS sequence"/>
</dbReference>
<dbReference type="EMBL" id="ABCS01000013">
    <property type="protein sequence ID" value="EDM80142.1"/>
    <property type="molecule type" value="Genomic_DNA"/>
</dbReference>
<dbReference type="SUPFAM" id="SSF48452">
    <property type="entry name" value="TPR-like"/>
    <property type="match status" value="1"/>
</dbReference>
<keyword evidence="2" id="KW-1185">Reference proteome</keyword>